<comment type="caution">
    <text evidence="1">The sequence shown here is derived from an EMBL/GenBank/DDBJ whole genome shotgun (WGS) entry which is preliminary data.</text>
</comment>
<sequence>MQTGWFSTMLYASREDGEKSISESALSPRRALSLSRDRASVSIFGRDLQDNNQQHDESQPRRQGAKPAEVYGFVGAICTIVATAIFFVWAYLPEAWLHSIGITYYPSRYWAVAIPAYMMVVPLFVCSVYISLNHITTPPPHSFNTIFDEHTREHFGDRVIPDEVEEPIHPISDIPIIEVNTLLFGKASQKRYLGLSGCEMVPTRS</sequence>
<accession>A0ACC2EK13</accession>
<keyword evidence="2" id="KW-1185">Reference proteome</keyword>
<protein>
    <submittedName>
        <fullName evidence="1">Uncharacterized protein</fullName>
    </submittedName>
</protein>
<proteinExistence type="predicted"/>
<reference evidence="2" key="1">
    <citation type="journal article" date="2024" name="Proc. Natl. Acad. Sci. U.S.A.">
        <title>Extraordinary preservation of gene collinearity over three hundred million years revealed in homosporous lycophytes.</title>
        <authorList>
            <person name="Li C."/>
            <person name="Wickell D."/>
            <person name="Kuo L.Y."/>
            <person name="Chen X."/>
            <person name="Nie B."/>
            <person name="Liao X."/>
            <person name="Peng D."/>
            <person name="Ji J."/>
            <person name="Jenkins J."/>
            <person name="Williams M."/>
            <person name="Shu S."/>
            <person name="Plott C."/>
            <person name="Barry K."/>
            <person name="Rajasekar S."/>
            <person name="Grimwood J."/>
            <person name="Han X."/>
            <person name="Sun S."/>
            <person name="Hou Z."/>
            <person name="He W."/>
            <person name="Dai G."/>
            <person name="Sun C."/>
            <person name="Schmutz J."/>
            <person name="Leebens-Mack J.H."/>
            <person name="Li F.W."/>
            <person name="Wang L."/>
        </authorList>
    </citation>
    <scope>NUCLEOTIDE SEQUENCE [LARGE SCALE GENOMIC DNA]</scope>
    <source>
        <strain evidence="2">cv. PW_Plant_1</strain>
    </source>
</reference>
<dbReference type="Proteomes" id="UP001162992">
    <property type="component" value="Chromosome 2"/>
</dbReference>
<gene>
    <name evidence="1" type="ORF">O6H91_02G115200</name>
</gene>
<dbReference type="EMBL" id="CM055093">
    <property type="protein sequence ID" value="KAJ7566708.1"/>
    <property type="molecule type" value="Genomic_DNA"/>
</dbReference>
<name>A0ACC2EK13_DIPCM</name>
<evidence type="ECO:0000313" key="2">
    <source>
        <dbReference type="Proteomes" id="UP001162992"/>
    </source>
</evidence>
<organism evidence="1 2">
    <name type="scientific">Diphasiastrum complanatum</name>
    <name type="common">Issler's clubmoss</name>
    <name type="synonym">Lycopodium complanatum</name>
    <dbReference type="NCBI Taxonomy" id="34168"/>
    <lineage>
        <taxon>Eukaryota</taxon>
        <taxon>Viridiplantae</taxon>
        <taxon>Streptophyta</taxon>
        <taxon>Embryophyta</taxon>
        <taxon>Tracheophyta</taxon>
        <taxon>Lycopodiopsida</taxon>
        <taxon>Lycopodiales</taxon>
        <taxon>Lycopodiaceae</taxon>
        <taxon>Lycopodioideae</taxon>
        <taxon>Diphasiastrum</taxon>
    </lineage>
</organism>
<evidence type="ECO:0000313" key="1">
    <source>
        <dbReference type="EMBL" id="KAJ7566708.1"/>
    </source>
</evidence>